<keyword evidence="2" id="KW-1185">Reference proteome</keyword>
<gene>
    <name evidence="1" type="ORF">K444DRAFT_423845</name>
</gene>
<dbReference type="EMBL" id="KZ613817">
    <property type="protein sequence ID" value="PMD59101.1"/>
    <property type="molecule type" value="Genomic_DNA"/>
</dbReference>
<dbReference type="GeneID" id="36580804"/>
<proteinExistence type="predicted"/>
<reference evidence="1 2" key="1">
    <citation type="submission" date="2016-04" db="EMBL/GenBank/DDBJ databases">
        <title>A degradative enzymes factory behind the ericoid mycorrhizal symbiosis.</title>
        <authorList>
            <consortium name="DOE Joint Genome Institute"/>
            <person name="Martino E."/>
            <person name="Morin E."/>
            <person name="Grelet G."/>
            <person name="Kuo A."/>
            <person name="Kohler A."/>
            <person name="Daghino S."/>
            <person name="Barry K."/>
            <person name="Choi C."/>
            <person name="Cichocki N."/>
            <person name="Clum A."/>
            <person name="Copeland A."/>
            <person name="Hainaut M."/>
            <person name="Haridas S."/>
            <person name="Labutti K."/>
            <person name="Lindquist E."/>
            <person name="Lipzen A."/>
            <person name="Khouja H.-R."/>
            <person name="Murat C."/>
            <person name="Ohm R."/>
            <person name="Olson A."/>
            <person name="Spatafora J."/>
            <person name="Veneault-Fourrey C."/>
            <person name="Henrissat B."/>
            <person name="Grigoriev I."/>
            <person name="Martin F."/>
            <person name="Perotto S."/>
        </authorList>
    </citation>
    <scope>NUCLEOTIDE SEQUENCE [LARGE SCALE GENOMIC DNA]</scope>
    <source>
        <strain evidence="1 2">E</strain>
    </source>
</reference>
<protein>
    <submittedName>
        <fullName evidence="1">Uncharacterized protein</fullName>
    </submittedName>
</protein>
<dbReference type="RefSeq" id="XP_024736005.1">
    <property type="nucleotide sequence ID" value="XM_024872724.1"/>
</dbReference>
<sequence>MQQCRRESQCLTLFADIKLWIPQKASSYRKMRTEALEVLHATKITIPGTPLSLVLCATAPRLSNHNTGLHPMDSDHENFACMSRWLEVQERRTFFALLSQDCIPCAGWPDKSLCHSRTPSEDRHAMHTILPRLEKEKDVEPSWESCSFSLSRFAIPSPAKERIEM</sequence>
<accession>A0A2J6T7V4</accession>
<dbReference type="Proteomes" id="UP000235371">
    <property type="component" value="Unassembled WGS sequence"/>
</dbReference>
<evidence type="ECO:0000313" key="2">
    <source>
        <dbReference type="Proteomes" id="UP000235371"/>
    </source>
</evidence>
<dbReference type="AlphaFoldDB" id="A0A2J6T7V4"/>
<dbReference type="InParanoid" id="A0A2J6T7V4"/>
<organism evidence="1 2">
    <name type="scientific">Hyaloscypha bicolor E</name>
    <dbReference type="NCBI Taxonomy" id="1095630"/>
    <lineage>
        <taxon>Eukaryota</taxon>
        <taxon>Fungi</taxon>
        <taxon>Dikarya</taxon>
        <taxon>Ascomycota</taxon>
        <taxon>Pezizomycotina</taxon>
        <taxon>Leotiomycetes</taxon>
        <taxon>Helotiales</taxon>
        <taxon>Hyaloscyphaceae</taxon>
        <taxon>Hyaloscypha</taxon>
        <taxon>Hyaloscypha bicolor</taxon>
    </lineage>
</organism>
<name>A0A2J6T7V4_9HELO</name>
<evidence type="ECO:0000313" key="1">
    <source>
        <dbReference type="EMBL" id="PMD59101.1"/>
    </source>
</evidence>